<feature type="compositionally biased region" description="Low complexity" evidence="6">
    <location>
        <begin position="183"/>
        <end position="196"/>
    </location>
</feature>
<evidence type="ECO:0000259" key="8">
    <source>
        <dbReference type="Pfam" id="PF10502"/>
    </source>
</evidence>
<evidence type="ECO:0000256" key="7">
    <source>
        <dbReference type="SAM" id="Phobius"/>
    </source>
</evidence>
<dbReference type="InterPro" id="IPR036286">
    <property type="entry name" value="LexA/Signal_pep-like_sf"/>
</dbReference>
<sequence>MTRRILRLVGTLLAVGAVALALALVVVPRVTGWVPLTILSGSMEPTIPVGSQVIVEPVEDNSDVARLQIGDVITFMPKPDDATLVTHRVVTRSVGSDGVVTLTTQGDANDNPDEVDLTTQQVRGVMRYHVPLAGYVAQALDGQQKSIATVALAGGLVLYAGMELLLAGRDRRRARDADRPTGEQADAQSAEQATEQATEHAVEEPDARVPAMAGVTAEEQ</sequence>
<keyword evidence="3 7" id="KW-1133">Transmembrane helix</keyword>
<keyword evidence="2 7" id="KW-0812">Transmembrane</keyword>
<dbReference type="InterPro" id="IPR001733">
    <property type="entry name" value="Peptidase_S26B"/>
</dbReference>
<keyword evidence="4 7" id="KW-0472">Membrane</keyword>
<gene>
    <name evidence="9" type="ORF">GCM10023169_01310</name>
</gene>
<feature type="domain" description="Peptidase S26" evidence="8">
    <location>
        <begin position="16"/>
        <end position="90"/>
    </location>
</feature>
<name>A0ABP8KUA2_9MICO</name>
<reference evidence="10" key="1">
    <citation type="journal article" date="2019" name="Int. J. Syst. Evol. Microbiol.">
        <title>The Global Catalogue of Microorganisms (GCM) 10K type strain sequencing project: providing services to taxonomists for standard genome sequencing and annotation.</title>
        <authorList>
            <consortium name="The Broad Institute Genomics Platform"/>
            <consortium name="The Broad Institute Genome Sequencing Center for Infectious Disease"/>
            <person name="Wu L."/>
            <person name="Ma J."/>
        </authorList>
    </citation>
    <scope>NUCLEOTIDE SEQUENCE [LARGE SCALE GENOMIC DNA]</scope>
    <source>
        <strain evidence="10">JCM 17810</strain>
    </source>
</reference>
<dbReference type="RefSeq" id="WP_345214558.1">
    <property type="nucleotide sequence ID" value="NZ_BAABGN010000001.1"/>
</dbReference>
<evidence type="ECO:0000256" key="4">
    <source>
        <dbReference type="ARBA" id="ARBA00023136"/>
    </source>
</evidence>
<proteinExistence type="predicted"/>
<comment type="subcellular location">
    <subcellularLocation>
        <location evidence="1">Membrane</location>
    </subcellularLocation>
</comment>
<evidence type="ECO:0000313" key="10">
    <source>
        <dbReference type="Proteomes" id="UP001500622"/>
    </source>
</evidence>
<dbReference type="CDD" id="cd06530">
    <property type="entry name" value="S26_SPase_I"/>
    <property type="match status" value="1"/>
</dbReference>
<organism evidence="9 10">
    <name type="scientific">Georgenia halophila</name>
    <dbReference type="NCBI Taxonomy" id="620889"/>
    <lineage>
        <taxon>Bacteria</taxon>
        <taxon>Bacillati</taxon>
        <taxon>Actinomycetota</taxon>
        <taxon>Actinomycetes</taxon>
        <taxon>Micrococcales</taxon>
        <taxon>Bogoriellaceae</taxon>
        <taxon>Georgenia</taxon>
    </lineage>
</organism>
<evidence type="ECO:0000256" key="3">
    <source>
        <dbReference type="ARBA" id="ARBA00022989"/>
    </source>
</evidence>
<evidence type="ECO:0000256" key="5">
    <source>
        <dbReference type="NCBIfam" id="TIGR02228"/>
    </source>
</evidence>
<feature type="region of interest" description="Disordered" evidence="6">
    <location>
        <begin position="173"/>
        <end position="220"/>
    </location>
</feature>
<dbReference type="Gene3D" id="2.10.109.10">
    <property type="entry name" value="Umud Fragment, subunit A"/>
    <property type="match status" value="1"/>
</dbReference>
<dbReference type="EMBL" id="BAABGN010000001">
    <property type="protein sequence ID" value="GAA4415209.1"/>
    <property type="molecule type" value="Genomic_DNA"/>
</dbReference>
<feature type="transmembrane region" description="Helical" evidence="7">
    <location>
        <begin position="147"/>
        <end position="166"/>
    </location>
</feature>
<protein>
    <recommendedName>
        <fullName evidence="5">Signal peptidase I</fullName>
        <ecNumber evidence="5">3.4.21.89</ecNumber>
    </recommendedName>
</protein>
<evidence type="ECO:0000313" key="9">
    <source>
        <dbReference type="EMBL" id="GAA4415209.1"/>
    </source>
</evidence>
<comment type="caution">
    <text evidence="9">The sequence shown here is derived from an EMBL/GenBank/DDBJ whole genome shotgun (WGS) entry which is preliminary data.</text>
</comment>
<dbReference type="InterPro" id="IPR019533">
    <property type="entry name" value="Peptidase_S26"/>
</dbReference>
<dbReference type="Proteomes" id="UP001500622">
    <property type="component" value="Unassembled WGS sequence"/>
</dbReference>
<feature type="compositionally biased region" description="Basic and acidic residues" evidence="6">
    <location>
        <begin position="197"/>
        <end position="207"/>
    </location>
</feature>
<dbReference type="NCBIfam" id="TIGR02228">
    <property type="entry name" value="sigpep_I_arch"/>
    <property type="match status" value="1"/>
</dbReference>
<evidence type="ECO:0000256" key="6">
    <source>
        <dbReference type="SAM" id="MobiDB-lite"/>
    </source>
</evidence>
<dbReference type="SUPFAM" id="SSF51306">
    <property type="entry name" value="LexA/Signal peptidase"/>
    <property type="match status" value="1"/>
</dbReference>
<dbReference type="EC" id="3.4.21.89" evidence="5"/>
<accession>A0ABP8KUA2</accession>
<evidence type="ECO:0000256" key="2">
    <source>
        <dbReference type="ARBA" id="ARBA00022692"/>
    </source>
</evidence>
<evidence type="ECO:0000256" key="1">
    <source>
        <dbReference type="ARBA" id="ARBA00004370"/>
    </source>
</evidence>
<dbReference type="Pfam" id="PF10502">
    <property type="entry name" value="Peptidase_S26"/>
    <property type="match status" value="1"/>
</dbReference>
<keyword evidence="10" id="KW-1185">Reference proteome</keyword>